<dbReference type="SUPFAM" id="SSF64376">
    <property type="entry name" value="YlxR-like"/>
    <property type="match status" value="1"/>
</dbReference>
<dbReference type="InterPro" id="IPR037465">
    <property type="entry name" value="YlxR"/>
</dbReference>
<comment type="caution">
    <text evidence="2">The sequence shown here is derived from an EMBL/GenBank/DDBJ whole genome shotgun (WGS) entry which is preliminary data.</text>
</comment>
<dbReference type="InterPro" id="IPR035931">
    <property type="entry name" value="YlxR-like_sf"/>
</dbReference>
<feature type="domain" description="YlxR" evidence="1">
    <location>
        <begin position="10"/>
        <end position="83"/>
    </location>
</feature>
<dbReference type="CDD" id="cd00279">
    <property type="entry name" value="YlxR"/>
    <property type="match status" value="1"/>
</dbReference>
<name>A0ABU0AS25_9FIRM</name>
<dbReference type="RefSeq" id="WP_023056353.1">
    <property type="nucleotide sequence ID" value="NZ_JAUSTN010000001.1"/>
</dbReference>
<dbReference type="PANTHER" id="PTHR34215">
    <property type="entry name" value="BLL0784 PROTEIN"/>
    <property type="match status" value="1"/>
</dbReference>
<sequence length="88" mass="10133">MKKERKIPMRKCIGCGQQKPKKDLIRVVKTKENEVFVDRTGKANGRGAYICDNLECLNGAIKTRALNRAFEMEIKNEQYEDLKNSISK</sequence>
<evidence type="ECO:0000313" key="3">
    <source>
        <dbReference type="Proteomes" id="UP001236559"/>
    </source>
</evidence>
<dbReference type="Pfam" id="PF04296">
    <property type="entry name" value="YlxR"/>
    <property type="match status" value="1"/>
</dbReference>
<proteinExistence type="predicted"/>
<reference evidence="2 3" key="1">
    <citation type="submission" date="2023-07" db="EMBL/GenBank/DDBJ databases">
        <title>Genomic Encyclopedia of Type Strains, Phase IV (KMG-IV): sequencing the most valuable type-strain genomes for metagenomic binning, comparative biology and taxonomic classification.</title>
        <authorList>
            <person name="Goeker M."/>
        </authorList>
    </citation>
    <scope>NUCLEOTIDE SEQUENCE [LARGE SCALE GENOMIC DNA]</scope>
    <source>
        <strain evidence="2 3">DSM 22616</strain>
    </source>
</reference>
<gene>
    <name evidence="2" type="ORF">J2S72_000062</name>
</gene>
<protein>
    <submittedName>
        <fullName evidence="2">RNA-binding protein YlxR (DUF448 family)</fullName>
    </submittedName>
</protein>
<dbReference type="NCBIfam" id="NF047356">
    <property type="entry name" value="RNA_bind_RnpM"/>
    <property type="match status" value="1"/>
</dbReference>
<dbReference type="Gene3D" id="3.30.1230.10">
    <property type="entry name" value="YlxR-like"/>
    <property type="match status" value="1"/>
</dbReference>
<dbReference type="PANTHER" id="PTHR34215:SF1">
    <property type="entry name" value="YLXR DOMAIN-CONTAINING PROTEIN"/>
    <property type="match status" value="1"/>
</dbReference>
<dbReference type="InterPro" id="IPR007393">
    <property type="entry name" value="YlxR_dom"/>
</dbReference>
<dbReference type="Proteomes" id="UP001236559">
    <property type="component" value="Unassembled WGS sequence"/>
</dbReference>
<evidence type="ECO:0000313" key="2">
    <source>
        <dbReference type="EMBL" id="MDQ0274066.1"/>
    </source>
</evidence>
<organism evidence="2 3">
    <name type="scientific">Peptoniphilus koenoeneniae</name>
    <dbReference type="NCBI Taxonomy" id="507751"/>
    <lineage>
        <taxon>Bacteria</taxon>
        <taxon>Bacillati</taxon>
        <taxon>Bacillota</taxon>
        <taxon>Tissierellia</taxon>
        <taxon>Tissierellales</taxon>
        <taxon>Peptoniphilaceae</taxon>
        <taxon>Peptoniphilus</taxon>
    </lineage>
</organism>
<dbReference type="EMBL" id="JAUSTN010000001">
    <property type="protein sequence ID" value="MDQ0274066.1"/>
    <property type="molecule type" value="Genomic_DNA"/>
</dbReference>
<evidence type="ECO:0000259" key="1">
    <source>
        <dbReference type="Pfam" id="PF04296"/>
    </source>
</evidence>
<accession>A0ABU0AS25</accession>
<keyword evidence="3" id="KW-1185">Reference proteome</keyword>